<evidence type="ECO:0000256" key="8">
    <source>
        <dbReference type="ARBA" id="ARBA00022755"/>
    </source>
</evidence>
<dbReference type="Proteomes" id="UP000050525">
    <property type="component" value="Unassembled WGS sequence"/>
</dbReference>
<dbReference type="GO" id="GO:0046084">
    <property type="term" value="P:adenine biosynthetic process"/>
    <property type="evidence" value="ECO:0007669"/>
    <property type="project" value="TreeGrafter"/>
</dbReference>
<dbReference type="InterPro" id="IPR010918">
    <property type="entry name" value="PurM-like_C_dom"/>
</dbReference>
<protein>
    <recommendedName>
        <fullName evidence="13">Trifunctional purine biosynthetic protein adenosine-3</fullName>
    </recommendedName>
    <domain>
        <recommendedName>
            <fullName evidence="13">Phosphoribosylamine--glycine ligase</fullName>
            <ecNumber evidence="13">6.3.4.13</ecNumber>
        </recommendedName>
        <alternativeName>
            <fullName evidence="13">Glycinamide ribonucleotide synthetase</fullName>
            <shortName evidence="13">GARS</shortName>
        </alternativeName>
        <alternativeName>
            <fullName evidence="13">Phosphoribosylglycinamide synthetase</fullName>
        </alternativeName>
    </domain>
    <domain>
        <recommendedName>
            <fullName evidence="13">Phosphoribosylformylglycinamidine cyclo-ligase</fullName>
            <ecNumber evidence="13">6.3.3.1</ecNumber>
        </recommendedName>
        <alternativeName>
            <fullName evidence="13">AIR synthase</fullName>
            <shortName evidence="13">AIRS</shortName>
        </alternativeName>
        <alternativeName>
            <fullName evidence="13">Phosphoribosyl-aminoimidazole synthetase</fullName>
        </alternativeName>
    </domain>
    <domain>
        <recommendedName>
            <fullName evidence="13">Phosphoribosylglycinamide formyltransferase</fullName>
            <ecNumber evidence="13">2.1.2.2</ecNumber>
        </recommendedName>
        <alternativeName>
            <fullName evidence="13">5'-phosphoribosylglycinamide transformylase</fullName>
        </alternativeName>
        <alternativeName>
            <fullName evidence="13">GAR transformylase</fullName>
            <shortName evidence="13">GART</shortName>
        </alternativeName>
    </domain>
</protein>
<dbReference type="GO" id="GO:0005524">
    <property type="term" value="F:ATP binding"/>
    <property type="evidence" value="ECO:0007669"/>
    <property type="project" value="UniProtKB-UniRule"/>
</dbReference>
<evidence type="ECO:0000313" key="15">
    <source>
        <dbReference type="EMBL" id="KYO22783.1"/>
    </source>
</evidence>
<evidence type="ECO:0000256" key="5">
    <source>
        <dbReference type="ARBA" id="ARBA00022679"/>
    </source>
</evidence>
<dbReference type="PANTHER" id="PTHR10520:SF12">
    <property type="entry name" value="TRIFUNCTIONAL PURINE BIOSYNTHETIC PROTEIN ADENOSINE-3"/>
    <property type="match status" value="1"/>
</dbReference>
<dbReference type="SUPFAM" id="SSF55326">
    <property type="entry name" value="PurM N-terminal domain-like"/>
    <property type="match status" value="1"/>
</dbReference>
<evidence type="ECO:0000256" key="2">
    <source>
        <dbReference type="ARBA" id="ARBA00005174"/>
    </source>
</evidence>
<dbReference type="FunFam" id="3.30.470.20:FF:000018">
    <property type="entry name" value="Trifunctional purine biosynthetic protein adenosine-3"/>
    <property type="match status" value="1"/>
</dbReference>
<dbReference type="UniPathway" id="UPA00074">
    <property type="reaction ID" value="UER00125"/>
</dbReference>
<comment type="similarity">
    <text evidence="13">In the C-terminal section; belongs to the GART family.</text>
</comment>
<keyword evidence="10 13" id="KW-0464">Manganese</keyword>
<dbReference type="FunFam" id="3.90.650.10:FF:000007">
    <property type="entry name" value="Trifunctional purine biosynthetic protein adenosine-3"/>
    <property type="match status" value="1"/>
</dbReference>
<dbReference type="InterPro" id="IPR016188">
    <property type="entry name" value="PurM-like_N"/>
</dbReference>
<keyword evidence="9 12" id="KW-0067">ATP-binding</keyword>
<dbReference type="InterPro" id="IPR013815">
    <property type="entry name" value="ATP_grasp_subdomain_1"/>
</dbReference>
<keyword evidence="4 13" id="KW-0436">Ligase</keyword>
<dbReference type="Pfam" id="PF01071">
    <property type="entry name" value="GARS_A"/>
    <property type="match status" value="1"/>
</dbReference>
<accession>A0A151ME55</accession>
<dbReference type="Gene3D" id="3.90.650.10">
    <property type="entry name" value="PurM-like C-terminal domain"/>
    <property type="match status" value="1"/>
</dbReference>
<dbReference type="InterPro" id="IPR020560">
    <property type="entry name" value="PRibGlycinamide_synth_C-dom"/>
</dbReference>
<organism evidence="15 16">
    <name type="scientific">Alligator mississippiensis</name>
    <name type="common">American alligator</name>
    <dbReference type="NCBI Taxonomy" id="8496"/>
    <lineage>
        <taxon>Eukaryota</taxon>
        <taxon>Metazoa</taxon>
        <taxon>Chordata</taxon>
        <taxon>Craniata</taxon>
        <taxon>Vertebrata</taxon>
        <taxon>Euteleostomi</taxon>
        <taxon>Archelosauria</taxon>
        <taxon>Archosauria</taxon>
        <taxon>Crocodylia</taxon>
        <taxon>Alligatoridae</taxon>
        <taxon>Alligatorinae</taxon>
        <taxon>Alligator</taxon>
    </lineage>
</organism>
<keyword evidence="8 13" id="KW-0658">Purine biosynthesis</keyword>
<comment type="pathway">
    <text evidence="13">Purine metabolism; IMP biosynthesis via de novo pathway; N(2)-formyl-N(1)-(5-phospho-D-ribosyl)glycinamide from N(1)-(5-phospho-D-ribosyl)glycinamide (10-formyl THF route): step 1/1.</text>
</comment>
<dbReference type="InterPro" id="IPR020562">
    <property type="entry name" value="PRibGlycinamide_synth_N"/>
</dbReference>
<dbReference type="GO" id="GO:0046872">
    <property type="term" value="F:metal ion binding"/>
    <property type="evidence" value="ECO:0007669"/>
    <property type="project" value="UniProtKB-KW"/>
</dbReference>
<dbReference type="NCBIfam" id="TIGR00639">
    <property type="entry name" value="PurN"/>
    <property type="match status" value="1"/>
</dbReference>
<dbReference type="Gene3D" id="3.30.1490.20">
    <property type="entry name" value="ATP-grasp fold, A domain"/>
    <property type="match status" value="1"/>
</dbReference>
<name>A0A151ME55_ALLMI</name>
<evidence type="ECO:0000313" key="16">
    <source>
        <dbReference type="Proteomes" id="UP000050525"/>
    </source>
</evidence>
<keyword evidence="7 12" id="KW-0547">Nucleotide-binding</keyword>
<dbReference type="Pfam" id="PF02769">
    <property type="entry name" value="AIRS_C"/>
    <property type="match status" value="1"/>
</dbReference>
<dbReference type="HAMAP" id="MF_00138">
    <property type="entry name" value="GARS"/>
    <property type="match status" value="1"/>
</dbReference>
<feature type="domain" description="ATP-grasp" evidence="14">
    <location>
        <begin position="162"/>
        <end position="369"/>
    </location>
</feature>
<evidence type="ECO:0000256" key="6">
    <source>
        <dbReference type="ARBA" id="ARBA00022723"/>
    </source>
</evidence>
<evidence type="ECO:0000259" key="14">
    <source>
        <dbReference type="PROSITE" id="PS50975"/>
    </source>
</evidence>
<comment type="similarity">
    <text evidence="3 13">In the N-terminal section; belongs to the GARS family.</text>
</comment>
<dbReference type="InterPro" id="IPR011761">
    <property type="entry name" value="ATP-grasp"/>
</dbReference>
<dbReference type="FunFam" id="3.40.50.20:FF:000006">
    <property type="entry name" value="Phosphoribosylamine--glycine ligase, chloroplastic"/>
    <property type="match status" value="1"/>
</dbReference>
<reference evidence="15 16" key="1">
    <citation type="journal article" date="2012" name="Genome Biol.">
        <title>Sequencing three crocodilian genomes to illuminate the evolution of archosaurs and amniotes.</title>
        <authorList>
            <person name="St John J.A."/>
            <person name="Braun E.L."/>
            <person name="Isberg S.R."/>
            <person name="Miles L.G."/>
            <person name="Chong A.Y."/>
            <person name="Gongora J."/>
            <person name="Dalzell P."/>
            <person name="Moran C."/>
            <person name="Bed'hom B."/>
            <person name="Abzhanov A."/>
            <person name="Burgess S.C."/>
            <person name="Cooksey A.M."/>
            <person name="Castoe T.A."/>
            <person name="Crawford N.G."/>
            <person name="Densmore L.D."/>
            <person name="Drew J.C."/>
            <person name="Edwards S.V."/>
            <person name="Faircloth B.C."/>
            <person name="Fujita M.K."/>
            <person name="Greenwold M.J."/>
            <person name="Hoffmann F.G."/>
            <person name="Howard J.M."/>
            <person name="Iguchi T."/>
            <person name="Janes D.E."/>
            <person name="Khan S.Y."/>
            <person name="Kohno S."/>
            <person name="de Koning A.J."/>
            <person name="Lance S.L."/>
            <person name="McCarthy F.M."/>
            <person name="McCormack J.E."/>
            <person name="Merchant M.E."/>
            <person name="Peterson D.G."/>
            <person name="Pollock D.D."/>
            <person name="Pourmand N."/>
            <person name="Raney B.J."/>
            <person name="Roessler K.A."/>
            <person name="Sanford J.R."/>
            <person name="Sawyer R.H."/>
            <person name="Schmidt C.J."/>
            <person name="Triplett E.W."/>
            <person name="Tuberville T.D."/>
            <person name="Venegas-Anaya M."/>
            <person name="Howard J.T."/>
            <person name="Jarvis E.D."/>
            <person name="Guillette L.J.Jr."/>
            <person name="Glenn T.C."/>
            <person name="Green R.E."/>
            <person name="Ray D.A."/>
        </authorList>
    </citation>
    <scope>NUCLEOTIDE SEQUENCE [LARGE SCALE GENOMIC DNA]</scope>
    <source>
        <strain evidence="15">KSC_2009_1</strain>
    </source>
</reference>
<dbReference type="GO" id="GO:0004641">
    <property type="term" value="F:phosphoribosylformylglycinamidine cyclo-ligase activity"/>
    <property type="evidence" value="ECO:0007669"/>
    <property type="project" value="UniProtKB-EC"/>
</dbReference>
<evidence type="ECO:0000256" key="7">
    <source>
        <dbReference type="ARBA" id="ARBA00022741"/>
    </source>
</evidence>
<dbReference type="FunFam" id="3.40.50.170:FF:000006">
    <property type="entry name" value="Trifunctional purine biosynthetic protein adenosine-3"/>
    <property type="match status" value="1"/>
</dbReference>
<dbReference type="HAMAP" id="MF_00741">
    <property type="entry name" value="AIRS"/>
    <property type="match status" value="1"/>
</dbReference>
<keyword evidence="11 13" id="KW-0511">Multifunctional enzyme</keyword>
<dbReference type="GO" id="GO:0004637">
    <property type="term" value="F:phosphoribosylamine-glycine ligase activity"/>
    <property type="evidence" value="ECO:0007669"/>
    <property type="project" value="UniProtKB-UniRule"/>
</dbReference>
<dbReference type="EC" id="6.3.3.1" evidence="13"/>
<dbReference type="GO" id="GO:0004644">
    <property type="term" value="F:phosphoribosylglycinamide formyltransferase activity"/>
    <property type="evidence" value="ECO:0007669"/>
    <property type="project" value="UniProtKB-EC"/>
</dbReference>
<dbReference type="Pfam" id="PF00586">
    <property type="entry name" value="AIRS"/>
    <property type="match status" value="1"/>
</dbReference>
<dbReference type="HAMAP" id="MF_01930">
    <property type="entry name" value="PurN"/>
    <property type="match status" value="1"/>
</dbReference>
<dbReference type="InterPro" id="IPR011054">
    <property type="entry name" value="Rudment_hybrid_motif"/>
</dbReference>
<dbReference type="SUPFAM" id="SSF56042">
    <property type="entry name" value="PurM C-terminal domain-like"/>
    <property type="match status" value="1"/>
</dbReference>
<keyword evidence="5" id="KW-0808">Transferase</keyword>
<dbReference type="InterPro" id="IPR016185">
    <property type="entry name" value="PreATP-grasp_dom_sf"/>
</dbReference>
<evidence type="ECO:0000256" key="1">
    <source>
        <dbReference type="ARBA" id="ARBA00004686"/>
    </source>
</evidence>
<dbReference type="InterPro" id="IPR036921">
    <property type="entry name" value="PurM-like_N_sf"/>
</dbReference>
<comment type="catalytic activity">
    <reaction evidence="13">
        <text>5-phospho-beta-D-ribosylamine + glycine + ATP = N(1)-(5-phospho-beta-D-ribosyl)glycinamide + ADP + phosphate + H(+)</text>
        <dbReference type="Rhea" id="RHEA:17453"/>
        <dbReference type="ChEBI" id="CHEBI:15378"/>
        <dbReference type="ChEBI" id="CHEBI:30616"/>
        <dbReference type="ChEBI" id="CHEBI:43474"/>
        <dbReference type="ChEBI" id="CHEBI:57305"/>
        <dbReference type="ChEBI" id="CHEBI:58681"/>
        <dbReference type="ChEBI" id="CHEBI:143788"/>
        <dbReference type="ChEBI" id="CHEBI:456216"/>
        <dbReference type="EC" id="6.3.4.13"/>
    </reaction>
</comment>
<dbReference type="CDD" id="cd02196">
    <property type="entry name" value="PurM"/>
    <property type="match status" value="1"/>
</dbReference>
<dbReference type="SMART" id="SM01209">
    <property type="entry name" value="GARS_A"/>
    <property type="match status" value="1"/>
</dbReference>
<dbReference type="NCBIfam" id="TIGR00877">
    <property type="entry name" value="purD"/>
    <property type="match status" value="1"/>
</dbReference>
<sequence length="1076" mass="115905">MREWGRGWEPLAAGVTGYVQVHVAAATLLGSGFGQAVLSARGAPWHQPIRLMADRVLVIGNGSREHALAWKLAQSPHVKQVLVAPGNAGTAGDGKISNSAVLVSNHAILAQFCKDHNIGLVIVGQEDLLATGIVDYLTSVGVRCFGPTAKAAQLETSLSFAKAFLDQHGIPAARWKAFTNPQEAYRFVNSTDFPALVVKAGSPAARKEVIIAASKEEVCEAVQKMMQENMFGESGEMVVLEELLKGEELSCLCFSDGVTVAPMPLAQVHRYLLDGDRGPNTEGLGAFCPAPQVPEALLQKIKDAIFQPIVDNMRQEGTPYIGVLQTRLMLTKEGVKVLNFKCHFGDPECQVILPLLKNDFYEVIQAIIKGKLRSLMPVWSENSTAVSVVMISKGYPGDYANGMEITGLLQAKELGVEVFHSGTTVKDGKVVTNGGRVLTVTAVKEDLMSALEQANEGVAAIQFHGAIYWKDVGYPILGLLSQSVGPVCKGRSMETLTSNILIDHCERPTESNTISGSHSELEGFAGLFDLRPFGYDDPILVSRTKGLGTKLQIAQVCKKHNTVGQDLVAVCINDILAQGAEPLFFLDYFAYSKLDAEVTQVIKEGIADACRRAGCILLGREIAEMPGMYSLGEYDLAGFVVGAVERRQMLLKLEKIADGDVVIGLASSGIHSSGFNLVRKILLMSCLHYTAPVPGGCDDQTLGELLLTPVNMYSKSLLPVFRSGRVKSCAIIAEGGLMKSIPRILPESCGVVLDAHSWKIPQIFSWLHNEGNLSEEEMAQAFNCGIGAVLVVQKELAEQVLMDIQRYEEAWVIGNIVSVCTGSAPVKVKNLLKALQLHGSQCQQNAALLDSHLQPKKSKVKVAVLISGAGTSLAALIAYAKEPASCAQVALVISNKPGVEELRNAARAGIPTRVIDHKLYGSRSEFDSTIDRVLEEFSVELICLAGFMRILSSAFLRKWSGKILNVYPSLLPPAKGGNACKSVIQPGHRVTGCTVHFVLEESSAGAVIHQELIPVEVDDTEKTLSERLREAECRAFPIALQLVAKGMVQLGADGKTCCKSEGQQPIHQRTSEASLD</sequence>
<dbReference type="FunFam" id="3.90.600.10:FF:000001">
    <property type="entry name" value="Trifunctional purine biosynthetic protein adenosine-3"/>
    <property type="match status" value="1"/>
</dbReference>
<dbReference type="InterPro" id="IPR037123">
    <property type="entry name" value="PRibGlycinamide_synth_C_sf"/>
</dbReference>
<dbReference type="Gene3D" id="3.30.1330.10">
    <property type="entry name" value="PurM-like, N-terminal domain"/>
    <property type="match status" value="1"/>
</dbReference>
<comment type="pathway">
    <text evidence="2 13">Purine metabolism; IMP biosynthesis via de novo pathway; N(1)-(5-phospho-D-ribosyl)glycinamide from 5-phospho-alpha-D-ribose 1-diphosphate: step 2/2.</text>
</comment>
<keyword evidence="16" id="KW-1185">Reference proteome</keyword>
<dbReference type="Pfam" id="PF02844">
    <property type="entry name" value="GARS_N"/>
    <property type="match status" value="1"/>
</dbReference>
<dbReference type="SUPFAM" id="SSF56059">
    <property type="entry name" value="Glutathione synthetase ATP-binding domain-like"/>
    <property type="match status" value="1"/>
</dbReference>
<evidence type="ECO:0000256" key="13">
    <source>
        <dbReference type="RuleBase" id="RU363089"/>
    </source>
</evidence>
<dbReference type="InterPro" id="IPR004733">
    <property type="entry name" value="PurM_cligase"/>
</dbReference>
<dbReference type="FunFam" id="3.30.1330.10:FF:000024">
    <property type="entry name" value="Trifunctional purine biosynthetic protein adenosine-3"/>
    <property type="match status" value="1"/>
</dbReference>
<dbReference type="Gene3D" id="3.90.600.10">
    <property type="entry name" value="Phosphoribosylglycinamide synthetase, C-terminal domain"/>
    <property type="match status" value="1"/>
</dbReference>
<dbReference type="InterPro" id="IPR036676">
    <property type="entry name" value="PurM-like_C_sf"/>
</dbReference>
<dbReference type="EC" id="6.3.4.13" evidence="13"/>
<evidence type="ECO:0000256" key="12">
    <source>
        <dbReference type="PROSITE-ProRule" id="PRU00409"/>
    </source>
</evidence>
<comment type="catalytic activity">
    <reaction evidence="13">
        <text>N(1)-(5-phospho-beta-D-ribosyl)glycinamide + (6R)-10-formyltetrahydrofolate = N(2)-formyl-N(1)-(5-phospho-beta-D-ribosyl)glycinamide + (6S)-5,6,7,8-tetrahydrofolate + H(+)</text>
        <dbReference type="Rhea" id="RHEA:15053"/>
        <dbReference type="ChEBI" id="CHEBI:15378"/>
        <dbReference type="ChEBI" id="CHEBI:57453"/>
        <dbReference type="ChEBI" id="CHEBI:143788"/>
        <dbReference type="ChEBI" id="CHEBI:147286"/>
        <dbReference type="ChEBI" id="CHEBI:195366"/>
        <dbReference type="EC" id="2.1.2.2"/>
    </reaction>
</comment>
<dbReference type="InterPro" id="IPR036477">
    <property type="entry name" value="Formyl_transf_N_sf"/>
</dbReference>
<comment type="catalytic activity">
    <reaction evidence="13">
        <text>2-formamido-N(1)-(5-O-phospho-beta-D-ribosyl)acetamidine + ATP = 5-amino-1-(5-phospho-beta-D-ribosyl)imidazole + ADP + phosphate + H(+)</text>
        <dbReference type="Rhea" id="RHEA:23032"/>
        <dbReference type="ChEBI" id="CHEBI:15378"/>
        <dbReference type="ChEBI" id="CHEBI:30616"/>
        <dbReference type="ChEBI" id="CHEBI:43474"/>
        <dbReference type="ChEBI" id="CHEBI:137981"/>
        <dbReference type="ChEBI" id="CHEBI:147287"/>
        <dbReference type="ChEBI" id="CHEBI:456216"/>
        <dbReference type="EC" id="6.3.3.1"/>
    </reaction>
</comment>
<comment type="pathway">
    <text evidence="1 13">Purine metabolism; IMP biosynthesis via de novo pathway; 5-amino-1-(5-phospho-D-ribosyl)imidazole from N(2)-formyl-N(1)-(5-phospho-D-ribosyl)glycinamide: step 2/2.</text>
</comment>
<proteinExistence type="inferred from homology"/>
<dbReference type="SUPFAM" id="SSF53328">
    <property type="entry name" value="Formyltransferase"/>
    <property type="match status" value="1"/>
</dbReference>
<dbReference type="PROSITE" id="PS50975">
    <property type="entry name" value="ATP_GRASP"/>
    <property type="match status" value="1"/>
</dbReference>
<dbReference type="Pfam" id="PF00551">
    <property type="entry name" value="Formyl_trans_N"/>
    <property type="match status" value="1"/>
</dbReference>
<dbReference type="CDD" id="cd08645">
    <property type="entry name" value="FMT_core_GART"/>
    <property type="match status" value="1"/>
</dbReference>
<dbReference type="GO" id="GO:0005829">
    <property type="term" value="C:cytosol"/>
    <property type="evidence" value="ECO:0007669"/>
    <property type="project" value="TreeGrafter"/>
</dbReference>
<evidence type="ECO:0000256" key="9">
    <source>
        <dbReference type="ARBA" id="ARBA00022840"/>
    </source>
</evidence>
<dbReference type="STRING" id="8496.A0A151ME55"/>
<dbReference type="InterPro" id="IPR000115">
    <property type="entry name" value="PRibGlycinamide_synth"/>
</dbReference>
<dbReference type="Gene3D" id="3.30.470.20">
    <property type="entry name" value="ATP-grasp fold, B domain"/>
    <property type="match status" value="1"/>
</dbReference>
<evidence type="ECO:0000256" key="11">
    <source>
        <dbReference type="ARBA" id="ARBA00023268"/>
    </source>
</evidence>
<dbReference type="InterPro" id="IPR004607">
    <property type="entry name" value="GART"/>
</dbReference>
<dbReference type="InterPro" id="IPR002376">
    <property type="entry name" value="Formyl_transf_N"/>
</dbReference>
<gene>
    <name evidence="15" type="primary">GART</name>
    <name evidence="15" type="ORF">Y1Q_0003271</name>
</gene>
<dbReference type="Gene3D" id="3.40.50.170">
    <property type="entry name" value="Formyl transferase, N-terminal domain"/>
    <property type="match status" value="1"/>
</dbReference>
<dbReference type="Gene3D" id="3.40.50.20">
    <property type="match status" value="1"/>
</dbReference>
<dbReference type="EMBL" id="AKHW03006231">
    <property type="protein sequence ID" value="KYO22783.1"/>
    <property type="molecule type" value="Genomic_DNA"/>
</dbReference>
<dbReference type="InterPro" id="IPR020561">
    <property type="entry name" value="PRibGlycinamid_synth_ATP-grasp"/>
</dbReference>
<evidence type="ECO:0000256" key="4">
    <source>
        <dbReference type="ARBA" id="ARBA00022598"/>
    </source>
</evidence>
<evidence type="ECO:0000256" key="3">
    <source>
        <dbReference type="ARBA" id="ARBA00007423"/>
    </source>
</evidence>
<dbReference type="SUPFAM" id="SSF51246">
    <property type="entry name" value="Rudiment single hybrid motif"/>
    <property type="match status" value="1"/>
</dbReference>
<dbReference type="SMART" id="SM01210">
    <property type="entry name" value="GARS_C"/>
    <property type="match status" value="1"/>
</dbReference>
<evidence type="ECO:0000256" key="10">
    <source>
        <dbReference type="ARBA" id="ARBA00023211"/>
    </source>
</evidence>
<dbReference type="SUPFAM" id="SSF52440">
    <property type="entry name" value="PreATP-grasp domain"/>
    <property type="match status" value="1"/>
</dbReference>
<dbReference type="EC" id="2.1.2.2" evidence="13"/>
<keyword evidence="6 13" id="KW-0479">Metal-binding</keyword>
<dbReference type="GO" id="GO:0006189">
    <property type="term" value="P:'de novo' IMP biosynthetic process"/>
    <property type="evidence" value="ECO:0007669"/>
    <property type="project" value="UniProtKB-UniRule"/>
</dbReference>
<dbReference type="Pfam" id="PF02843">
    <property type="entry name" value="GARS_C"/>
    <property type="match status" value="1"/>
</dbReference>
<comment type="caution">
    <text evidence="15">The sequence shown here is derived from an EMBL/GenBank/DDBJ whole genome shotgun (WGS) entry which is preliminary data.</text>
</comment>
<comment type="similarity">
    <text evidence="13">In the central section; belongs to the AIR synthase family.</text>
</comment>
<dbReference type="AlphaFoldDB" id="A0A151ME55"/>
<dbReference type="NCBIfam" id="TIGR00878">
    <property type="entry name" value="purM"/>
    <property type="match status" value="1"/>
</dbReference>
<dbReference type="PANTHER" id="PTHR10520">
    <property type="entry name" value="TRIFUNCTIONAL PURINE BIOSYNTHETIC PROTEIN ADENOSINE-3-RELATED"/>
    <property type="match status" value="1"/>
</dbReference>